<accession>A0A7W7F997</accession>
<sequence>MPYRSEGPAIDAPVRILLVTSRSSRRWVIPKGNATKGLAPHAAAADEAEEEAGVRGAVCPTPLGSYRYRKRRSNGASLMVDVDVFPLAVTRELENWKEKDERERRWFTLAEAADAVEEDDLRDLIRSFGASEFNAAARRTGMLTAVARKSRIPHMFAWFQRLLPKTGNFFELFEAHAITVVAAADALARLLENGSSAEDHIREVIEREHDADDIIREVLHTVRRTFLTPFDRGAITSLIGAMDDAIDEMQATVSAISLYEVSDFEQEMRDMTAIIVDGARLVAEAMPLLRDVARNGQRLHELTERLVRMEGHADEIHAIGVKKAFKDYGADDTLRFIVSREVYKHLERIVDALEDVANEIDGIVIDHA</sequence>
<reference evidence="3 4" key="1">
    <citation type="submission" date="2020-08" db="EMBL/GenBank/DDBJ databases">
        <title>Genomic Encyclopedia of Type Strains, Phase IV (KMG-IV): sequencing the most valuable type-strain genomes for metagenomic binning, comparative biology and taxonomic classification.</title>
        <authorList>
            <person name="Goeker M."/>
        </authorList>
    </citation>
    <scope>NUCLEOTIDE SEQUENCE [LARGE SCALE GENOMIC DNA]</scope>
    <source>
        <strain evidence="3 4">DSM 17328</strain>
    </source>
</reference>
<keyword evidence="4" id="KW-1185">Reference proteome</keyword>
<evidence type="ECO:0000259" key="2">
    <source>
        <dbReference type="PROSITE" id="PS51462"/>
    </source>
</evidence>
<gene>
    <name evidence="3" type="ORF">GGQ98_002063</name>
</gene>
<dbReference type="InterPro" id="IPR000086">
    <property type="entry name" value="NUDIX_hydrolase_dom"/>
</dbReference>
<protein>
    <recommendedName>
        <fullName evidence="2">Nudix hydrolase domain-containing protein</fullName>
    </recommendedName>
</protein>
<feature type="domain" description="Nudix hydrolase" evidence="2">
    <location>
        <begin position="1"/>
        <end position="129"/>
    </location>
</feature>
<dbReference type="Gene3D" id="3.90.79.10">
    <property type="entry name" value="Nucleoside Triphosphate Pyrophosphohydrolase"/>
    <property type="match status" value="1"/>
</dbReference>
<comment type="caution">
    <text evidence="3">The sequence shown here is derived from an EMBL/GenBank/DDBJ whole genome shotgun (WGS) entry which is preliminary data.</text>
</comment>
<dbReference type="EMBL" id="JACHNZ010000021">
    <property type="protein sequence ID" value="MBB4632438.1"/>
    <property type="molecule type" value="Genomic_DNA"/>
</dbReference>
<dbReference type="InterPro" id="IPR038078">
    <property type="entry name" value="PhoU-like_sf"/>
</dbReference>
<dbReference type="RefSeq" id="WP_207791344.1">
    <property type="nucleotide sequence ID" value="NZ_JACHNZ010000021.1"/>
</dbReference>
<comment type="similarity">
    <text evidence="1">Belongs to the UPF0111 family.</text>
</comment>
<dbReference type="GO" id="GO:0016462">
    <property type="term" value="F:pyrophosphatase activity"/>
    <property type="evidence" value="ECO:0007669"/>
    <property type="project" value="InterPro"/>
</dbReference>
<evidence type="ECO:0000313" key="3">
    <source>
        <dbReference type="EMBL" id="MBB4632438.1"/>
    </source>
</evidence>
<dbReference type="AlphaFoldDB" id="A0A7W7F997"/>
<name>A0A7W7F997_9SPHN</name>
<dbReference type="SUPFAM" id="SSF55811">
    <property type="entry name" value="Nudix"/>
    <property type="match status" value="1"/>
</dbReference>
<organism evidence="3 4">
    <name type="scientific">Sphingosinicella soli</name>
    <dbReference type="NCBI Taxonomy" id="333708"/>
    <lineage>
        <taxon>Bacteria</taxon>
        <taxon>Pseudomonadati</taxon>
        <taxon>Pseudomonadota</taxon>
        <taxon>Alphaproteobacteria</taxon>
        <taxon>Sphingomonadales</taxon>
        <taxon>Sphingosinicellaceae</taxon>
        <taxon>Sphingosinicella</taxon>
    </lineage>
</organism>
<dbReference type="PANTHER" id="PTHR37298">
    <property type="entry name" value="UPF0111 PROTEIN YKAA"/>
    <property type="match status" value="1"/>
</dbReference>
<dbReference type="PANTHER" id="PTHR37298:SF1">
    <property type="entry name" value="UPF0111 PROTEIN YKAA"/>
    <property type="match status" value="1"/>
</dbReference>
<dbReference type="Pfam" id="PF00293">
    <property type="entry name" value="NUDIX"/>
    <property type="match status" value="1"/>
</dbReference>
<dbReference type="InterPro" id="IPR015797">
    <property type="entry name" value="NUDIX_hydrolase-like_dom_sf"/>
</dbReference>
<dbReference type="InterPro" id="IPR047198">
    <property type="entry name" value="DDP-like_NUDIX"/>
</dbReference>
<dbReference type="Proteomes" id="UP000566324">
    <property type="component" value="Unassembled WGS sequence"/>
</dbReference>
<dbReference type="InterPro" id="IPR052912">
    <property type="entry name" value="UPF0111_domain"/>
</dbReference>
<dbReference type="InterPro" id="IPR018445">
    <property type="entry name" value="Put_Phosphate_transp_reg"/>
</dbReference>
<dbReference type="Pfam" id="PF01865">
    <property type="entry name" value="PhoU_div"/>
    <property type="match status" value="1"/>
</dbReference>
<dbReference type="CDD" id="cd04666">
    <property type="entry name" value="NUDIX_DIPP2_like_Nudt4"/>
    <property type="match status" value="1"/>
</dbReference>
<dbReference type="PROSITE" id="PS51462">
    <property type="entry name" value="NUDIX"/>
    <property type="match status" value="1"/>
</dbReference>
<dbReference type="Gene3D" id="1.20.58.220">
    <property type="entry name" value="Phosphate transport system protein phou homolog 2, domain 2"/>
    <property type="match status" value="1"/>
</dbReference>
<evidence type="ECO:0000313" key="4">
    <source>
        <dbReference type="Proteomes" id="UP000566324"/>
    </source>
</evidence>
<evidence type="ECO:0000256" key="1">
    <source>
        <dbReference type="ARBA" id="ARBA00008591"/>
    </source>
</evidence>
<proteinExistence type="inferred from homology"/>